<keyword evidence="3" id="KW-1185">Reference proteome</keyword>
<name>A0ABR2C1B5_9ROSI</name>
<dbReference type="Proteomes" id="UP001472677">
    <property type="component" value="Unassembled WGS sequence"/>
</dbReference>
<evidence type="ECO:0000313" key="3">
    <source>
        <dbReference type="Proteomes" id="UP001472677"/>
    </source>
</evidence>
<reference evidence="2 3" key="1">
    <citation type="journal article" date="2024" name="G3 (Bethesda)">
        <title>Genome assembly of Hibiscus sabdariffa L. provides insights into metabolisms of medicinal natural products.</title>
        <authorList>
            <person name="Kim T."/>
        </authorList>
    </citation>
    <scope>NUCLEOTIDE SEQUENCE [LARGE SCALE GENOMIC DNA]</scope>
    <source>
        <strain evidence="2">TK-2024</strain>
        <tissue evidence="2">Old leaves</tissue>
    </source>
</reference>
<gene>
    <name evidence="2" type="ORF">V6N12_037660</name>
</gene>
<proteinExistence type="predicted"/>
<organism evidence="2 3">
    <name type="scientific">Hibiscus sabdariffa</name>
    <name type="common">roselle</name>
    <dbReference type="NCBI Taxonomy" id="183260"/>
    <lineage>
        <taxon>Eukaryota</taxon>
        <taxon>Viridiplantae</taxon>
        <taxon>Streptophyta</taxon>
        <taxon>Embryophyta</taxon>
        <taxon>Tracheophyta</taxon>
        <taxon>Spermatophyta</taxon>
        <taxon>Magnoliopsida</taxon>
        <taxon>eudicotyledons</taxon>
        <taxon>Gunneridae</taxon>
        <taxon>Pentapetalae</taxon>
        <taxon>rosids</taxon>
        <taxon>malvids</taxon>
        <taxon>Malvales</taxon>
        <taxon>Malvaceae</taxon>
        <taxon>Malvoideae</taxon>
        <taxon>Hibiscus</taxon>
    </lineage>
</organism>
<accession>A0ABR2C1B5</accession>
<protein>
    <recommendedName>
        <fullName evidence="4">Retrotransposon gag protein</fullName>
    </recommendedName>
</protein>
<feature type="compositionally biased region" description="Polar residues" evidence="1">
    <location>
        <begin position="16"/>
        <end position="36"/>
    </location>
</feature>
<feature type="region of interest" description="Disordered" evidence="1">
    <location>
        <begin position="1"/>
        <end position="117"/>
    </location>
</feature>
<feature type="compositionally biased region" description="Basic and acidic residues" evidence="1">
    <location>
        <begin position="52"/>
        <end position="92"/>
    </location>
</feature>
<evidence type="ECO:0000313" key="2">
    <source>
        <dbReference type="EMBL" id="KAK8513169.1"/>
    </source>
</evidence>
<evidence type="ECO:0008006" key="4">
    <source>
        <dbReference type="Google" id="ProtNLM"/>
    </source>
</evidence>
<sequence>MSQLTLAVSRLKSNGRLPSQTETNPRENVSTITLRSGTVIEPIPRNVVVTSKNKEEEKLKSEENQKSNAKEKKERKEKSKEEDGVNAQERKQGKSQPSPIISPYATPPSFPSRLVNRDKQNEEKEILDVFRKVEINIPLLDVIRKVSRYVRFLKNLCTTKRKLTGNEKINLGENISAIFQRKLPPKLKDQGMFAIPCKIGEKARTGTHFPVPEPRFPETPRSIKLQTVPVLQQPYRYHLQTVPVLKLPYRYHLQTVPVLQSVPSEAQSGEINILLRRSGKLDPLYNQPVPWLAIKVLSVLKKADQSHVLLSSKEIHTSNGAIKWSSSLNPSISIFGRLLKKDLWKVLRRRRRIGAQKTREKPS</sequence>
<comment type="caution">
    <text evidence="2">The sequence shown here is derived from an EMBL/GenBank/DDBJ whole genome shotgun (WGS) entry which is preliminary data.</text>
</comment>
<dbReference type="PANTHER" id="PTHR33067">
    <property type="entry name" value="RNA-DIRECTED DNA POLYMERASE-RELATED"/>
    <property type="match status" value="1"/>
</dbReference>
<dbReference type="EMBL" id="JBBPBM010000070">
    <property type="protein sequence ID" value="KAK8513169.1"/>
    <property type="molecule type" value="Genomic_DNA"/>
</dbReference>
<dbReference type="PANTHER" id="PTHR33067:SF15">
    <property type="entry name" value="RNA-DIRECTED DNA POLYMERASE"/>
    <property type="match status" value="1"/>
</dbReference>
<evidence type="ECO:0000256" key="1">
    <source>
        <dbReference type="SAM" id="MobiDB-lite"/>
    </source>
</evidence>